<proteinExistence type="predicted"/>
<evidence type="ECO:0000313" key="1">
    <source>
        <dbReference type="EMBL" id="PTA51513.1"/>
    </source>
</evidence>
<protein>
    <submittedName>
        <fullName evidence="1">Uncharacterized protein</fullName>
    </submittedName>
</protein>
<comment type="caution">
    <text evidence="1">The sequence shown here is derived from an EMBL/GenBank/DDBJ whole genome shotgun (WGS) entry which is preliminary data.</text>
</comment>
<dbReference type="Proteomes" id="UP000240506">
    <property type="component" value="Unassembled WGS sequence"/>
</dbReference>
<reference evidence="1 2" key="1">
    <citation type="submission" date="2018-03" db="EMBL/GenBank/DDBJ databases">
        <authorList>
            <person name="Dailey F.E."/>
        </authorList>
    </citation>
    <scope>NUCLEOTIDE SEQUENCE [LARGE SCALE GENOMIC DNA]</scope>
    <source>
        <strain evidence="1 2">CW7</strain>
    </source>
</reference>
<name>A0ABX5HX78_9GAMM</name>
<evidence type="ECO:0000313" key="2">
    <source>
        <dbReference type="Proteomes" id="UP000240506"/>
    </source>
</evidence>
<sequence>MKTSYYFIIFTLGCSTYCYAKQDYSCLTIERTYRDNGELLGAEMQSKNFDANIMSQIIYTSKVCAPTQDIDNLPSPSANSPNVGDTRSVSQASLGVQREWVQEFSDHGWKIKQYNTILIEPIKSPKAQTSSK</sequence>
<gene>
    <name evidence="1" type="ORF">C9I43_13935</name>
</gene>
<reference evidence="1 2" key="2">
    <citation type="submission" date="2018-04" db="EMBL/GenBank/DDBJ databases">
        <title>Genomic sequence of a freshwater isolate of Shewanella morhuae.</title>
        <authorList>
            <person name="Castillo D.E."/>
            <person name="Gram L."/>
        </authorList>
    </citation>
    <scope>NUCLEOTIDE SEQUENCE [LARGE SCALE GENOMIC DNA]</scope>
    <source>
        <strain evidence="1 2">CW7</strain>
    </source>
</reference>
<dbReference type="EMBL" id="PYSG01000002">
    <property type="protein sequence ID" value="PTA51513.1"/>
    <property type="molecule type" value="Genomic_DNA"/>
</dbReference>
<organism evidence="1 2">
    <name type="scientific">Shewanella morhuae</name>
    <dbReference type="NCBI Taxonomy" id="365591"/>
    <lineage>
        <taxon>Bacteria</taxon>
        <taxon>Pseudomonadati</taxon>
        <taxon>Pseudomonadota</taxon>
        <taxon>Gammaproteobacteria</taxon>
        <taxon>Alteromonadales</taxon>
        <taxon>Shewanellaceae</taxon>
        <taxon>Shewanella</taxon>
    </lineage>
</organism>
<keyword evidence="2" id="KW-1185">Reference proteome</keyword>
<accession>A0ABX5HX78</accession>